<keyword evidence="2" id="KW-1185">Reference proteome</keyword>
<gene>
    <name evidence="1" type="ORF">AL399_02650</name>
</gene>
<evidence type="ECO:0000313" key="1">
    <source>
        <dbReference type="EMBL" id="KQM09285.1"/>
    </source>
</evidence>
<proteinExistence type="predicted"/>
<dbReference type="Proteomes" id="UP000054172">
    <property type="component" value="Unassembled WGS sequence"/>
</dbReference>
<evidence type="ECO:0000313" key="2">
    <source>
        <dbReference type="Proteomes" id="UP000054172"/>
    </source>
</evidence>
<dbReference type="STRING" id="1702214.AL399_02650"/>
<organism evidence="1 2">
    <name type="scientific">Candidatus [Bacteroides] periocalifornicus</name>
    <dbReference type="NCBI Taxonomy" id="1702214"/>
    <lineage>
        <taxon>Bacteria</taxon>
        <taxon>Pseudomonadati</taxon>
        <taxon>Bacteroidota</taxon>
    </lineage>
</organism>
<dbReference type="PATRIC" id="fig|1702214.3.peg.722"/>
<reference evidence="1" key="1">
    <citation type="submission" date="2015-08" db="EMBL/GenBank/DDBJ databases">
        <title>Candidatus Bacteriodes Periocalifornicus.</title>
        <authorList>
            <person name="McLean J.S."/>
            <person name="Kelley S."/>
        </authorList>
    </citation>
    <scope>NUCLEOTIDE SEQUENCE [LARGE SCALE GENOMIC DNA]</scope>
    <source>
        <strain evidence="1">12B</strain>
    </source>
</reference>
<name>A0A0Q4B5T8_9BACT</name>
<comment type="caution">
    <text evidence="1">The sequence shown here is derived from an EMBL/GenBank/DDBJ whole genome shotgun (WGS) entry which is preliminary data.</text>
</comment>
<accession>A0A0Q4B5T8</accession>
<protein>
    <submittedName>
        <fullName evidence="1">Uncharacterized protein</fullName>
    </submittedName>
</protein>
<dbReference type="InterPro" id="IPR013783">
    <property type="entry name" value="Ig-like_fold"/>
</dbReference>
<dbReference type="Gene3D" id="2.60.40.10">
    <property type="entry name" value="Immunoglobulins"/>
    <property type="match status" value="1"/>
</dbReference>
<sequence length="66" mass="7256">MLTFERTGEDTAYLRAVVDGGLAQFRVKAIKKSDRLTLTVTAPNRQTVVSTLNVEEANAFSLRSVV</sequence>
<dbReference type="EMBL" id="LIIK01000008">
    <property type="protein sequence ID" value="KQM09285.1"/>
    <property type="molecule type" value="Genomic_DNA"/>
</dbReference>
<dbReference type="AlphaFoldDB" id="A0A0Q4B5T8"/>